<feature type="domain" description="Regulator of ribonuclease activity B" evidence="2">
    <location>
        <begin position="165"/>
        <end position="265"/>
    </location>
</feature>
<gene>
    <name evidence="3" type="ORF">KK060_03315</name>
</gene>
<dbReference type="Pfam" id="PF06877">
    <property type="entry name" value="RraB"/>
    <property type="match status" value="1"/>
</dbReference>
<dbReference type="EMBL" id="JAHESD010000004">
    <property type="protein sequence ID" value="MBT1702290.1"/>
    <property type="molecule type" value="Genomic_DNA"/>
</dbReference>
<evidence type="ECO:0000313" key="3">
    <source>
        <dbReference type="EMBL" id="MBT1702290.1"/>
    </source>
</evidence>
<dbReference type="InterPro" id="IPR009671">
    <property type="entry name" value="RraB_dom"/>
</dbReference>
<organism evidence="3 4">
    <name type="scientific">Chryseosolibacter indicus</name>
    <dbReference type="NCBI Taxonomy" id="2782351"/>
    <lineage>
        <taxon>Bacteria</taxon>
        <taxon>Pseudomonadati</taxon>
        <taxon>Bacteroidota</taxon>
        <taxon>Cytophagia</taxon>
        <taxon>Cytophagales</taxon>
        <taxon>Chryseotaleaceae</taxon>
        <taxon>Chryseosolibacter</taxon>
    </lineage>
</organism>
<accession>A0ABS5VN76</accession>
<dbReference type="RefSeq" id="WP_254152117.1">
    <property type="nucleotide sequence ID" value="NZ_JAHESD010000004.1"/>
</dbReference>
<dbReference type="InterPro" id="IPR016097">
    <property type="entry name" value="DUF695"/>
</dbReference>
<dbReference type="Proteomes" id="UP000772618">
    <property type="component" value="Unassembled WGS sequence"/>
</dbReference>
<evidence type="ECO:0000313" key="4">
    <source>
        <dbReference type="Proteomes" id="UP000772618"/>
    </source>
</evidence>
<comment type="caution">
    <text evidence="3">The sequence shown here is derived from an EMBL/GenBank/DDBJ whole genome shotgun (WGS) entry which is preliminary data.</text>
</comment>
<keyword evidence="4" id="KW-1185">Reference proteome</keyword>
<dbReference type="Gene3D" id="3.30.70.970">
    <property type="entry name" value="RraB-like"/>
    <property type="match status" value="1"/>
</dbReference>
<evidence type="ECO:0000259" key="2">
    <source>
        <dbReference type="Pfam" id="PF06877"/>
    </source>
</evidence>
<name>A0ABS5VN76_9BACT</name>
<evidence type="ECO:0000259" key="1">
    <source>
        <dbReference type="Pfam" id="PF05117"/>
    </source>
</evidence>
<feature type="domain" description="DUF695" evidence="1">
    <location>
        <begin position="24"/>
        <end position="156"/>
    </location>
</feature>
<reference evidence="3 4" key="1">
    <citation type="submission" date="2021-05" db="EMBL/GenBank/DDBJ databases">
        <title>A Polyphasic approach of four new species of the genus Ohtaekwangia: Ohtaekwangia histidinii sp. nov., Ohtaekwangia cretensis sp. nov., Ohtaekwangia indiensis sp. nov., Ohtaekwangia reichenbachii sp. nov. from diverse environment.</title>
        <authorList>
            <person name="Octaviana S."/>
        </authorList>
    </citation>
    <scope>NUCLEOTIDE SEQUENCE [LARGE SCALE GENOMIC DNA]</scope>
    <source>
        <strain evidence="3 4">PWU20</strain>
    </source>
</reference>
<dbReference type="InterPro" id="IPR036701">
    <property type="entry name" value="RraB-like_sf"/>
</dbReference>
<dbReference type="SUPFAM" id="SSF89946">
    <property type="entry name" value="Hypothetical protein VC0424"/>
    <property type="match status" value="1"/>
</dbReference>
<dbReference type="Pfam" id="PF05117">
    <property type="entry name" value="DUF695"/>
    <property type="match status" value="1"/>
</dbReference>
<protein>
    <submittedName>
        <fullName evidence="3">DUF695 domain-containing protein</fullName>
    </submittedName>
</protein>
<proteinExistence type="predicted"/>
<sequence length="270" mass="31446">MGLLGNIFGKKHKTRTQHPSHKVDWDFYFTNVDRKLSSIAVDLGLANIAPIKDQKNVCWVSIKMLAPREDGLSSNSESEILGDIEDQLAESMKVKHSATHVGRLTSDGNRDIYFYVSDITLVDKTISDVMLLYPKYSFDYGTKEDEKWSGYFDFLYPLPQQMQSIQNRRVIDNLEKGGDKLTKERPVDHWIYFKTENDKRQFWNRIENEGFKIVTDDHDKSFGENPYRLHISRVDKVDQNSVDEYVIHLWKLAGEYNGDYDGWETSIETD</sequence>